<dbReference type="GO" id="GO:0033617">
    <property type="term" value="P:mitochondrial respiratory chain complex IV assembly"/>
    <property type="evidence" value="ECO:0007669"/>
    <property type="project" value="InterPro"/>
</dbReference>
<dbReference type="Proteomes" id="UP001370490">
    <property type="component" value="Unassembled WGS sequence"/>
</dbReference>
<dbReference type="InterPro" id="IPR018625">
    <property type="entry name" value="Pet100"/>
</dbReference>
<gene>
    <name evidence="1" type="ORF">RJ641_021335</name>
</gene>
<proteinExistence type="predicted"/>
<dbReference type="Pfam" id="PF09803">
    <property type="entry name" value="Pet100"/>
    <property type="match status" value="1"/>
</dbReference>
<dbReference type="PANTHER" id="PTHR35700">
    <property type="entry name" value="OS07G0181800 PROTEIN"/>
    <property type="match status" value="1"/>
</dbReference>
<reference evidence="1 2" key="1">
    <citation type="submission" date="2023-12" db="EMBL/GenBank/DDBJ databases">
        <title>A high-quality genome assembly for Dillenia turbinata (Dilleniales).</title>
        <authorList>
            <person name="Chanderbali A."/>
        </authorList>
    </citation>
    <scope>NUCLEOTIDE SEQUENCE [LARGE SCALE GENOMIC DNA]</scope>
    <source>
        <strain evidence="1">LSX21</strain>
        <tissue evidence="1">Leaf</tissue>
    </source>
</reference>
<dbReference type="EMBL" id="JBAMMX010000026">
    <property type="protein sequence ID" value="KAK6914014.1"/>
    <property type="molecule type" value="Genomic_DNA"/>
</dbReference>
<dbReference type="PANTHER" id="PTHR35700:SF1">
    <property type="entry name" value="OS07G0181800 PROTEIN"/>
    <property type="match status" value="1"/>
</dbReference>
<accession>A0AAN8UJP3</accession>
<evidence type="ECO:0000313" key="2">
    <source>
        <dbReference type="Proteomes" id="UP001370490"/>
    </source>
</evidence>
<comment type="caution">
    <text evidence="1">The sequence shown here is derived from an EMBL/GenBank/DDBJ whole genome shotgun (WGS) entry which is preliminary data.</text>
</comment>
<keyword evidence="2" id="KW-1185">Reference proteome</keyword>
<evidence type="ECO:0000313" key="1">
    <source>
        <dbReference type="EMBL" id="KAK6914014.1"/>
    </source>
</evidence>
<sequence>MSSIGNGKGILEIAKFAVYVSIPIGLMYAFSSNTTNLEKIMGKRNYVVYPPEALRSLSPEERQELGLDIPRKDGQ</sequence>
<organism evidence="1 2">
    <name type="scientific">Dillenia turbinata</name>
    <dbReference type="NCBI Taxonomy" id="194707"/>
    <lineage>
        <taxon>Eukaryota</taxon>
        <taxon>Viridiplantae</taxon>
        <taxon>Streptophyta</taxon>
        <taxon>Embryophyta</taxon>
        <taxon>Tracheophyta</taxon>
        <taxon>Spermatophyta</taxon>
        <taxon>Magnoliopsida</taxon>
        <taxon>eudicotyledons</taxon>
        <taxon>Gunneridae</taxon>
        <taxon>Pentapetalae</taxon>
        <taxon>Dilleniales</taxon>
        <taxon>Dilleniaceae</taxon>
        <taxon>Dillenia</taxon>
    </lineage>
</organism>
<protein>
    <submittedName>
        <fullName evidence="1">Protein Pet100</fullName>
    </submittedName>
</protein>
<dbReference type="GO" id="GO:0005739">
    <property type="term" value="C:mitochondrion"/>
    <property type="evidence" value="ECO:0007669"/>
    <property type="project" value="InterPro"/>
</dbReference>
<name>A0AAN8UJP3_9MAGN</name>
<dbReference type="AlphaFoldDB" id="A0AAN8UJP3"/>